<protein>
    <submittedName>
        <fullName evidence="1">Uncharacterized protein</fullName>
    </submittedName>
</protein>
<proteinExistence type="predicted"/>
<dbReference type="AlphaFoldDB" id="A0A3P7JB00"/>
<accession>A0A3P7JB00</accession>
<reference evidence="1 2" key="1">
    <citation type="submission" date="2018-11" db="EMBL/GenBank/DDBJ databases">
        <authorList>
            <consortium name="Pathogen Informatics"/>
        </authorList>
    </citation>
    <scope>NUCLEOTIDE SEQUENCE [LARGE SCALE GENOMIC DNA]</scope>
</reference>
<dbReference type="Proteomes" id="UP000270094">
    <property type="component" value="Unassembled WGS sequence"/>
</dbReference>
<evidence type="ECO:0000313" key="1">
    <source>
        <dbReference type="EMBL" id="VDM82710.1"/>
    </source>
</evidence>
<sequence>MLRRKYGDESRLIAKFQQRLEETNAVNTGTAAQRRLLEALISLPEAHEVYLDGSSPHKSFYQNSMPQFSARSYSTTSLQECKKKAST</sequence>
<name>A0A3P7JB00_STRVU</name>
<gene>
    <name evidence="1" type="ORF">SVUK_LOCUS17708</name>
</gene>
<dbReference type="EMBL" id="UYYB01118947">
    <property type="protein sequence ID" value="VDM82710.1"/>
    <property type="molecule type" value="Genomic_DNA"/>
</dbReference>
<keyword evidence="2" id="KW-1185">Reference proteome</keyword>
<evidence type="ECO:0000313" key="2">
    <source>
        <dbReference type="Proteomes" id="UP000270094"/>
    </source>
</evidence>
<organism evidence="1 2">
    <name type="scientific">Strongylus vulgaris</name>
    <name type="common">Blood worm</name>
    <dbReference type="NCBI Taxonomy" id="40348"/>
    <lineage>
        <taxon>Eukaryota</taxon>
        <taxon>Metazoa</taxon>
        <taxon>Ecdysozoa</taxon>
        <taxon>Nematoda</taxon>
        <taxon>Chromadorea</taxon>
        <taxon>Rhabditida</taxon>
        <taxon>Rhabditina</taxon>
        <taxon>Rhabditomorpha</taxon>
        <taxon>Strongyloidea</taxon>
        <taxon>Strongylidae</taxon>
        <taxon>Strongylus</taxon>
    </lineage>
</organism>